<keyword evidence="1" id="KW-1133">Transmembrane helix</keyword>
<dbReference type="AlphaFoldDB" id="A0A9E8SHU0"/>
<name>A0A9E8SHU0_9FLAO</name>
<dbReference type="KEGG" id="lnu:N7U66_05325"/>
<protein>
    <submittedName>
        <fullName evidence="2">Uncharacterized protein</fullName>
    </submittedName>
</protein>
<sequence length="127" mass="15044">MDKTKTLLLSNWQLFWHYFLGLILLSVGIMNLYWLNSENYNGIRTEKEIITSIIVWFSLALIVFIIKKRRLNFVRIDISLNETEFKEKMLEIAEKESWNLTNNTKSFAKFYNGSRLELGINNDNSTI</sequence>
<proteinExistence type="predicted"/>
<reference evidence="2" key="1">
    <citation type="submission" date="2022-11" db="EMBL/GenBank/DDBJ databases">
        <title>Lacinutrix neustonica HL-RS19T sp. nov., isolated from the surface microlayer sample of brackish Lake Shihwa.</title>
        <authorList>
            <person name="Choi J.Y."/>
            <person name="Hwang C.Y."/>
        </authorList>
    </citation>
    <scope>NUCLEOTIDE SEQUENCE</scope>
    <source>
        <strain evidence="2">HL-RS19</strain>
    </source>
</reference>
<accession>A0A9E8SHU0</accession>
<feature type="transmembrane region" description="Helical" evidence="1">
    <location>
        <begin position="12"/>
        <end position="34"/>
    </location>
</feature>
<keyword evidence="1" id="KW-0472">Membrane</keyword>
<dbReference type="RefSeq" id="WP_267677634.1">
    <property type="nucleotide sequence ID" value="NZ_CP113088.1"/>
</dbReference>
<gene>
    <name evidence="2" type="ORF">N7U66_05325</name>
</gene>
<keyword evidence="3" id="KW-1185">Reference proteome</keyword>
<dbReference type="EMBL" id="CP113088">
    <property type="protein sequence ID" value="WAC03050.1"/>
    <property type="molecule type" value="Genomic_DNA"/>
</dbReference>
<evidence type="ECO:0000313" key="2">
    <source>
        <dbReference type="EMBL" id="WAC03050.1"/>
    </source>
</evidence>
<evidence type="ECO:0000256" key="1">
    <source>
        <dbReference type="SAM" id="Phobius"/>
    </source>
</evidence>
<feature type="transmembrane region" description="Helical" evidence="1">
    <location>
        <begin position="49"/>
        <end position="66"/>
    </location>
</feature>
<organism evidence="2 3">
    <name type="scientific">Lacinutrix neustonica</name>
    <dbReference type="NCBI Taxonomy" id="2980107"/>
    <lineage>
        <taxon>Bacteria</taxon>
        <taxon>Pseudomonadati</taxon>
        <taxon>Bacteroidota</taxon>
        <taxon>Flavobacteriia</taxon>
        <taxon>Flavobacteriales</taxon>
        <taxon>Flavobacteriaceae</taxon>
        <taxon>Lacinutrix</taxon>
    </lineage>
</organism>
<evidence type="ECO:0000313" key="3">
    <source>
        <dbReference type="Proteomes" id="UP001164705"/>
    </source>
</evidence>
<keyword evidence="1" id="KW-0812">Transmembrane</keyword>
<dbReference type="Proteomes" id="UP001164705">
    <property type="component" value="Chromosome"/>
</dbReference>